<reference evidence="2 3" key="1">
    <citation type="submission" date="2014-11" db="EMBL/GenBank/DDBJ databases">
        <title>Pan-genome of Gallibacterium spp.</title>
        <authorList>
            <person name="Kudirkiene E."/>
            <person name="Bojesen A.M."/>
        </authorList>
    </citation>
    <scope>NUCLEOTIDE SEQUENCE [LARGE SCALE GENOMIC DNA]</scope>
    <source>
        <strain evidence="2 3">18469/18</strain>
    </source>
</reference>
<evidence type="ECO:0000313" key="2">
    <source>
        <dbReference type="EMBL" id="OBX11620.1"/>
    </source>
</evidence>
<protein>
    <submittedName>
        <fullName evidence="2">Phage major capsid protein</fullName>
    </submittedName>
</protein>
<organism evidence="2 3">
    <name type="scientific">Gallibacterium salpingitidis</name>
    <dbReference type="NCBI Taxonomy" id="505341"/>
    <lineage>
        <taxon>Bacteria</taxon>
        <taxon>Pseudomonadati</taxon>
        <taxon>Pseudomonadota</taxon>
        <taxon>Gammaproteobacteria</taxon>
        <taxon>Pasteurellales</taxon>
        <taxon>Pasteurellaceae</taxon>
        <taxon>Gallibacterium</taxon>
    </lineage>
</organism>
<dbReference type="AlphaFoldDB" id="A0AB36E4F8"/>
<dbReference type="EMBL" id="JTJU01000009">
    <property type="protein sequence ID" value="OBX11620.1"/>
    <property type="molecule type" value="Genomic_DNA"/>
</dbReference>
<feature type="region of interest" description="Disordered" evidence="1">
    <location>
        <begin position="68"/>
        <end position="91"/>
    </location>
</feature>
<dbReference type="RefSeq" id="WP_066112477.1">
    <property type="nucleotide sequence ID" value="NZ_CP103875.1"/>
</dbReference>
<comment type="caution">
    <text evidence="2">The sequence shown here is derived from an EMBL/GenBank/DDBJ whole genome shotgun (WGS) entry which is preliminary data.</text>
</comment>
<feature type="compositionally biased region" description="Polar residues" evidence="1">
    <location>
        <begin position="68"/>
        <end position="83"/>
    </location>
</feature>
<dbReference type="Pfam" id="PF05125">
    <property type="entry name" value="Phage_cap_P2"/>
    <property type="match status" value="1"/>
</dbReference>
<gene>
    <name evidence="2" type="ORF">QV09_01815</name>
</gene>
<dbReference type="InterPro" id="IPR006441">
    <property type="entry name" value="Phage_P2_GpN"/>
</dbReference>
<accession>A0AB36E4F8</accession>
<evidence type="ECO:0000256" key="1">
    <source>
        <dbReference type="SAM" id="MobiDB-lite"/>
    </source>
</evidence>
<name>A0AB36E4F8_9PAST</name>
<proteinExistence type="predicted"/>
<dbReference type="Proteomes" id="UP000092527">
    <property type="component" value="Unassembled WGS sequence"/>
</dbReference>
<evidence type="ECO:0000313" key="3">
    <source>
        <dbReference type="Proteomes" id="UP000092527"/>
    </source>
</evidence>
<sequence>MENLTTKKYNSYIQHLSSMLKINSDGSLVVVDLDGQVEQDFFKRIELNPFFNLINIIKTNTAKGTTLGLSVPMPSQTDTNTQERTPESGHISPPQAFHCEQINLDSYISYQKLDSLAGVLDVDFNKAFEDYFNRELFAGLLMVGWNGKNRATTSDPKTHKLAEDVKKGWLQPIKEKRPNSIINGANVGENQPYKSLSSLVKAGLEKIENPIKSSGDLIAICGRNVLADYPIVSDISNPIMTVSQKQIGGLKAVNIAYFPENSILITRLDNLSLYIQKGTIRKLLERNSMRNRLDVFTSLALDFVIEDYNAVALIENINLVE</sequence>